<dbReference type="GO" id="GO:0006508">
    <property type="term" value="P:proteolysis"/>
    <property type="evidence" value="ECO:0007669"/>
    <property type="project" value="UniProtKB-KW"/>
</dbReference>
<dbReference type="InterPro" id="IPR020472">
    <property type="entry name" value="WD40_PAC1"/>
</dbReference>
<evidence type="ECO:0000256" key="1">
    <source>
        <dbReference type="ARBA" id="ARBA00006247"/>
    </source>
</evidence>
<evidence type="ECO:0000313" key="10">
    <source>
        <dbReference type="Proteomes" id="UP000187455"/>
    </source>
</evidence>
<dbReference type="GO" id="GO:0008233">
    <property type="term" value="F:peptidase activity"/>
    <property type="evidence" value="ECO:0007669"/>
    <property type="project" value="UniProtKB-KW"/>
</dbReference>
<evidence type="ECO:0000256" key="6">
    <source>
        <dbReference type="ARBA" id="ARBA00022801"/>
    </source>
</evidence>
<reference evidence="9 10" key="1">
    <citation type="journal article" date="2016" name="Mol. Biol. Evol.">
        <title>Genome-Wide Survey of Gut Fungi (Harpellales) Reveals the First Horizontally Transferred Ubiquitin Gene from a Mosquito Host.</title>
        <authorList>
            <person name="Wang Y."/>
            <person name="White M.M."/>
            <person name="Kvist S."/>
            <person name="Moncalvo J.M."/>
        </authorList>
    </citation>
    <scope>NUCLEOTIDE SEQUENCE [LARGE SCALE GENOMIC DNA]</scope>
    <source>
        <strain evidence="9 10">ALG-7-W6</strain>
    </source>
</reference>
<dbReference type="Gene3D" id="2.130.10.10">
    <property type="entry name" value="YVTN repeat-like/Quinoprotein amine dehydrogenase"/>
    <property type="match status" value="2"/>
</dbReference>
<dbReference type="InterPro" id="IPR017149">
    <property type="entry name" value="GSH_degradosome_Dug2"/>
</dbReference>
<evidence type="ECO:0000313" key="9">
    <source>
        <dbReference type="EMBL" id="OLY83058.1"/>
    </source>
</evidence>
<dbReference type="EMBL" id="LSSL01001092">
    <property type="protein sequence ID" value="OLY83058.1"/>
    <property type="molecule type" value="Genomic_DNA"/>
</dbReference>
<dbReference type="OrthoDB" id="7832001at2759"/>
<dbReference type="Gene3D" id="3.30.70.360">
    <property type="match status" value="2"/>
</dbReference>
<dbReference type="Pfam" id="PF00400">
    <property type="entry name" value="WD40"/>
    <property type="match status" value="5"/>
</dbReference>
<dbReference type="InterPro" id="IPR015943">
    <property type="entry name" value="WD40/YVTN_repeat-like_dom_sf"/>
</dbReference>
<feature type="region of interest" description="Disordered" evidence="8">
    <location>
        <begin position="88"/>
        <end position="119"/>
    </location>
</feature>
<dbReference type="InterPro" id="IPR002933">
    <property type="entry name" value="Peptidase_M20"/>
</dbReference>
<feature type="repeat" description="WD" evidence="7">
    <location>
        <begin position="423"/>
        <end position="452"/>
    </location>
</feature>
<dbReference type="SUPFAM" id="SSF50978">
    <property type="entry name" value="WD40 repeat-like"/>
    <property type="match status" value="1"/>
</dbReference>
<protein>
    <submittedName>
        <fullName evidence="9">Putative di-and tripeptidase DUG2</fullName>
    </submittedName>
</protein>
<keyword evidence="4" id="KW-0479">Metal-binding</keyword>
<evidence type="ECO:0000256" key="5">
    <source>
        <dbReference type="ARBA" id="ARBA00022737"/>
    </source>
</evidence>
<comment type="similarity">
    <text evidence="1">Belongs to the peptidase M20A family.</text>
</comment>
<evidence type="ECO:0000256" key="8">
    <source>
        <dbReference type="SAM" id="MobiDB-lite"/>
    </source>
</evidence>
<dbReference type="InterPro" id="IPR001680">
    <property type="entry name" value="WD40_rpt"/>
</dbReference>
<feature type="repeat" description="WD" evidence="7">
    <location>
        <begin position="355"/>
        <end position="377"/>
    </location>
</feature>
<dbReference type="PANTHER" id="PTHR43270">
    <property type="entry name" value="BETA-ALA-HIS DIPEPTIDASE"/>
    <property type="match status" value="1"/>
</dbReference>
<dbReference type="AlphaFoldDB" id="A0A1R0H1P1"/>
<feature type="region of interest" description="Disordered" evidence="8">
    <location>
        <begin position="1057"/>
        <end position="1079"/>
    </location>
</feature>
<dbReference type="InterPro" id="IPR036322">
    <property type="entry name" value="WD40_repeat_dom_sf"/>
</dbReference>
<dbReference type="PANTHER" id="PTHR43270:SF8">
    <property type="entry name" value="DI- AND TRIPEPTIDASE DUG2-RELATED"/>
    <property type="match status" value="1"/>
</dbReference>
<dbReference type="InterPro" id="IPR019775">
    <property type="entry name" value="WD40_repeat_CS"/>
</dbReference>
<dbReference type="PROSITE" id="PS50294">
    <property type="entry name" value="WD_REPEATS_REGION"/>
    <property type="match status" value="1"/>
</dbReference>
<dbReference type="SUPFAM" id="SSF53187">
    <property type="entry name" value="Zn-dependent exopeptidases"/>
    <property type="match status" value="1"/>
</dbReference>
<dbReference type="PRINTS" id="PR00320">
    <property type="entry name" value="GPROTEINBRPT"/>
</dbReference>
<evidence type="ECO:0000256" key="3">
    <source>
        <dbReference type="ARBA" id="ARBA00022670"/>
    </source>
</evidence>
<evidence type="ECO:0000256" key="7">
    <source>
        <dbReference type="PROSITE-ProRule" id="PRU00221"/>
    </source>
</evidence>
<dbReference type="Proteomes" id="UP000187455">
    <property type="component" value="Unassembled WGS sequence"/>
</dbReference>
<gene>
    <name evidence="9" type="ORF">AYI68_g2810</name>
</gene>
<organism evidence="9 10">
    <name type="scientific">Smittium mucronatum</name>
    <dbReference type="NCBI Taxonomy" id="133383"/>
    <lineage>
        <taxon>Eukaryota</taxon>
        <taxon>Fungi</taxon>
        <taxon>Fungi incertae sedis</taxon>
        <taxon>Zoopagomycota</taxon>
        <taxon>Kickxellomycotina</taxon>
        <taxon>Harpellomycetes</taxon>
        <taxon>Harpellales</taxon>
        <taxon>Legeriomycetaceae</taxon>
        <taxon>Smittium</taxon>
    </lineage>
</organism>
<evidence type="ECO:0000256" key="4">
    <source>
        <dbReference type="ARBA" id="ARBA00022723"/>
    </source>
</evidence>
<feature type="repeat" description="WD" evidence="7">
    <location>
        <begin position="137"/>
        <end position="176"/>
    </location>
</feature>
<dbReference type="GO" id="GO:0046872">
    <property type="term" value="F:metal ion binding"/>
    <property type="evidence" value="ECO:0007669"/>
    <property type="project" value="UniProtKB-KW"/>
</dbReference>
<feature type="repeat" description="WD" evidence="7">
    <location>
        <begin position="177"/>
        <end position="218"/>
    </location>
</feature>
<keyword evidence="2 7" id="KW-0853">WD repeat</keyword>
<dbReference type="PIRSF" id="PIRSF037237">
    <property type="entry name" value="Peptidase_WD_repeats_DUG2"/>
    <property type="match status" value="1"/>
</dbReference>
<dbReference type="PROSITE" id="PS50082">
    <property type="entry name" value="WD_REPEATS_2"/>
    <property type="match status" value="4"/>
</dbReference>
<comment type="caution">
    <text evidence="9">The sequence shown here is derived from an EMBL/GenBank/DDBJ whole genome shotgun (WGS) entry which is preliminary data.</text>
</comment>
<evidence type="ECO:0000256" key="2">
    <source>
        <dbReference type="ARBA" id="ARBA00022574"/>
    </source>
</evidence>
<keyword evidence="10" id="KW-1185">Reference proteome</keyword>
<name>A0A1R0H1P1_9FUNG</name>
<keyword evidence="6" id="KW-0378">Hydrolase</keyword>
<dbReference type="PROSITE" id="PS00678">
    <property type="entry name" value="WD_REPEATS_1"/>
    <property type="match status" value="2"/>
</dbReference>
<dbReference type="Pfam" id="PF01546">
    <property type="entry name" value="Peptidase_M20"/>
    <property type="match status" value="1"/>
</dbReference>
<accession>A0A1R0H1P1</accession>
<feature type="region of interest" description="Disordered" evidence="8">
    <location>
        <begin position="1016"/>
        <end position="1036"/>
    </location>
</feature>
<dbReference type="Gene3D" id="3.40.630.10">
    <property type="entry name" value="Zn peptidases"/>
    <property type="match status" value="2"/>
</dbReference>
<keyword evidence="3" id="KW-0645">Protease</keyword>
<proteinExistence type="inferred from homology"/>
<dbReference type="InterPro" id="IPR051458">
    <property type="entry name" value="Cyt/Met_Dipeptidase"/>
</dbReference>
<feature type="compositionally biased region" description="Polar residues" evidence="8">
    <location>
        <begin position="1066"/>
        <end position="1079"/>
    </location>
</feature>
<feature type="compositionally biased region" description="Polar residues" evidence="8">
    <location>
        <begin position="99"/>
        <end position="117"/>
    </location>
</feature>
<dbReference type="STRING" id="133383.A0A1R0H1P1"/>
<dbReference type="GO" id="GO:0006751">
    <property type="term" value="P:glutathione catabolic process"/>
    <property type="evidence" value="ECO:0007669"/>
    <property type="project" value="InterPro"/>
</dbReference>
<keyword evidence="5" id="KW-0677">Repeat</keyword>
<dbReference type="SMART" id="SM00320">
    <property type="entry name" value="WD40"/>
    <property type="match status" value="7"/>
</dbReference>
<sequence length="1160" mass="129959">MSEYHKVKYFSSLKGNFHTMTSRLWSERDIPFTPTLNSQNEDLSPQDTNLNQKNSISDISINSDSPSIFRLGSLKCIQEVSQCPISYKNSRNSEDGVSHNASKMSKSSEDIPTSTNARKFDSSENEVLFNTTETANNSKYDGSVLSLSITDNKLFSGSQDSNIYVWDLQTFQLIRVLSGHTGGIMCLALDRNSSLLFSGSADGTIRVWDVDTLSCLYKIVAGSNSGSILSIVYVDEYELIVIGCQNSTIQWFSLKSKDDVSKNNRMAEILLRKSKFFEGTGNPEVKTDSPAYYLSGGSTRDPDFFLINPNSSSSTLNDMENVYIIFDNNTIPNAHYGYVNSLYSSKLPDCIDTVLFSSSSDNSIKIWKISDNNISLMDTLELPEDEEMGVLSIAIHDELLFTGLQGGEVLVWDLEIRRPIRFLKGHTDDVLSIVYLNDFIYTGSYDGTICAWTNNFEPVFKLSAHDYSHVLSMVVSPIENMLVSGSSHNTIKFWRQSLQKTSPKPSPASSNIEFFSQPQLGLDSSVDIYNPQTDKICSSFMITCLDQWISFKSVSGHNEFQKECRSSAKFLKDLAFSLGASESRLLAGSSGRNPLVYFRFDPNSDKTQAIPFSKDTETIVIYGHYDVVPAGDSSSWDSFPFSLKGKDGYLYGRGVTDNKGPVLSMLFSVYELYHSKELSIPVVFLIEGEEENLCEGLDDAVKANSHLFGKPKLVLLSSSYWIGENKPCLTYGMRGNIRVKLEVDSLRTSDVHSGVWGGASNEPLIWLTNIISKLTSPNGKVNIPGFNDLVDDVTPEEHERMNSLVDTIFKNESEYNLIEPRSKFMTVPKNLSSISNVVSWPSKERFEDSNLNSNQSDSSHDNYKREKIFNQLMHRWRYPTLSIHKISLNSSSPSYNFGLIPPVSSATISMRTVPSQTYEHIADNISLYVKTIFTNLVGEMVPSRNFSFSVHETKSCFDDSSSHLFELHEIHSGTHYSTPLILKLEIKQISDWWLANTNHLYYKMAADIISKEWDEEKSNPNYKEKSSKKSEINSKKCGGSDQFYIKKIGENQNSASMNLHIKDGSGPQQTLSDQNSGGYNNSIYDSNTNNVLLVREGGSIPAVPWLEKFFGGDCVCMNIPMGQSSDNAHLPNERIRLVNLIKGRSIVKNLIYEIGKIQTI</sequence>
<feature type="compositionally biased region" description="Basic and acidic residues" evidence="8">
    <location>
        <begin position="1016"/>
        <end position="1034"/>
    </location>
</feature>